<organism evidence="1">
    <name type="scientific">Anguilla anguilla</name>
    <name type="common">European freshwater eel</name>
    <name type="synonym">Muraena anguilla</name>
    <dbReference type="NCBI Taxonomy" id="7936"/>
    <lineage>
        <taxon>Eukaryota</taxon>
        <taxon>Metazoa</taxon>
        <taxon>Chordata</taxon>
        <taxon>Craniata</taxon>
        <taxon>Vertebrata</taxon>
        <taxon>Euteleostomi</taxon>
        <taxon>Actinopterygii</taxon>
        <taxon>Neopterygii</taxon>
        <taxon>Teleostei</taxon>
        <taxon>Anguilliformes</taxon>
        <taxon>Anguillidae</taxon>
        <taxon>Anguilla</taxon>
    </lineage>
</organism>
<evidence type="ECO:0000313" key="1">
    <source>
        <dbReference type="EMBL" id="JAI01406.1"/>
    </source>
</evidence>
<protein>
    <submittedName>
        <fullName evidence="1">Uncharacterized protein</fullName>
    </submittedName>
</protein>
<dbReference type="AlphaFoldDB" id="A0A0E9XHU6"/>
<proteinExistence type="predicted"/>
<reference evidence="1" key="1">
    <citation type="submission" date="2014-11" db="EMBL/GenBank/DDBJ databases">
        <authorList>
            <person name="Amaro Gonzalez C."/>
        </authorList>
    </citation>
    <scope>NUCLEOTIDE SEQUENCE</scope>
</reference>
<reference evidence="1" key="2">
    <citation type="journal article" date="2015" name="Fish Shellfish Immunol.">
        <title>Early steps in the European eel (Anguilla anguilla)-Vibrio vulnificus interaction in the gills: Role of the RtxA13 toxin.</title>
        <authorList>
            <person name="Callol A."/>
            <person name="Pajuelo D."/>
            <person name="Ebbesson L."/>
            <person name="Teles M."/>
            <person name="MacKenzie S."/>
            <person name="Amaro C."/>
        </authorList>
    </citation>
    <scope>NUCLEOTIDE SEQUENCE</scope>
</reference>
<sequence length="26" mass="3097">MATKKCDFFYPSHFIAIFAVVNFRWG</sequence>
<name>A0A0E9XHU6_ANGAN</name>
<accession>A0A0E9XHU6</accession>
<dbReference type="EMBL" id="GBXM01007172">
    <property type="protein sequence ID" value="JAI01406.1"/>
    <property type="molecule type" value="Transcribed_RNA"/>
</dbReference>